<dbReference type="OrthoDB" id="422427at2759"/>
<accession>B0DZA4</accession>
<dbReference type="RefSeq" id="XP_001889263.1">
    <property type="nucleotide sequence ID" value="XM_001889228.1"/>
</dbReference>
<keyword evidence="5" id="KW-0736">Signalosome</keyword>
<dbReference type="Pfam" id="PF01399">
    <property type="entry name" value="PCI"/>
    <property type="match status" value="1"/>
</dbReference>
<evidence type="ECO:0000313" key="10">
    <source>
        <dbReference type="Proteomes" id="UP000001194"/>
    </source>
</evidence>
<organism evidence="10">
    <name type="scientific">Laccaria bicolor (strain S238N-H82 / ATCC MYA-4686)</name>
    <name type="common">Bicoloured deceiver</name>
    <name type="synonym">Laccaria laccata var. bicolor</name>
    <dbReference type="NCBI Taxonomy" id="486041"/>
    <lineage>
        <taxon>Eukaryota</taxon>
        <taxon>Fungi</taxon>
        <taxon>Dikarya</taxon>
        <taxon>Basidiomycota</taxon>
        <taxon>Agaricomycotina</taxon>
        <taxon>Agaricomycetes</taxon>
        <taxon>Agaricomycetidae</taxon>
        <taxon>Agaricales</taxon>
        <taxon>Agaricineae</taxon>
        <taxon>Hydnangiaceae</taxon>
        <taxon>Laccaria</taxon>
    </lineage>
</organism>
<dbReference type="Proteomes" id="UP000001194">
    <property type="component" value="Unassembled WGS sequence"/>
</dbReference>
<comment type="subcellular location">
    <subcellularLocation>
        <location evidence="2">Cytoplasm</location>
    </subcellularLocation>
    <subcellularLocation>
        <location evidence="1">Nucleus</location>
    </subcellularLocation>
</comment>
<dbReference type="PANTHER" id="PTHR14145:SF2">
    <property type="entry name" value="COP9 SIGNALOSOME COMPLEX SUBUNIT 1"/>
    <property type="match status" value="1"/>
</dbReference>
<name>B0DZA4_LACBS</name>
<keyword evidence="10" id="KW-1185">Reference proteome</keyword>
<dbReference type="EMBL" id="DS547154">
    <property type="protein sequence ID" value="EDR00057.1"/>
    <property type="molecule type" value="Genomic_DNA"/>
</dbReference>
<evidence type="ECO:0000256" key="1">
    <source>
        <dbReference type="ARBA" id="ARBA00004123"/>
    </source>
</evidence>
<protein>
    <submittedName>
        <fullName evidence="9">Predicted protein</fullName>
    </submittedName>
</protein>
<dbReference type="STRING" id="486041.B0DZA4"/>
<dbReference type="AlphaFoldDB" id="B0DZA4"/>
<evidence type="ECO:0000259" key="8">
    <source>
        <dbReference type="PROSITE" id="PS50250"/>
    </source>
</evidence>
<gene>
    <name evidence="9" type="ORF">LACBIDRAFT_192125</name>
</gene>
<evidence type="ECO:0000256" key="2">
    <source>
        <dbReference type="ARBA" id="ARBA00004496"/>
    </source>
</evidence>
<dbReference type="InterPro" id="IPR019585">
    <property type="entry name" value="Rpn7/CSN1"/>
</dbReference>
<dbReference type="GeneID" id="6084957"/>
<dbReference type="InterPro" id="IPR036390">
    <property type="entry name" value="WH_DNA-bd_sf"/>
</dbReference>
<evidence type="ECO:0000256" key="4">
    <source>
        <dbReference type="ARBA" id="ARBA00022490"/>
    </source>
</evidence>
<evidence type="ECO:0000313" key="9">
    <source>
        <dbReference type="EMBL" id="EDR00057.1"/>
    </source>
</evidence>
<evidence type="ECO:0000256" key="6">
    <source>
        <dbReference type="ARBA" id="ARBA00023242"/>
    </source>
</evidence>
<evidence type="ECO:0000256" key="5">
    <source>
        <dbReference type="ARBA" id="ARBA00022790"/>
    </source>
</evidence>
<dbReference type="InterPro" id="IPR000717">
    <property type="entry name" value="PCI_dom"/>
</dbReference>
<keyword evidence="6" id="KW-0539">Nucleus</keyword>
<feature type="region of interest" description="Disordered" evidence="7">
    <location>
        <begin position="1"/>
        <end position="22"/>
    </location>
</feature>
<dbReference type="InterPro" id="IPR045135">
    <property type="entry name" value="Rpn7_N"/>
</dbReference>
<dbReference type="GO" id="GO:0008180">
    <property type="term" value="C:COP9 signalosome"/>
    <property type="evidence" value="ECO:0007669"/>
    <property type="project" value="UniProtKB-KW"/>
</dbReference>
<evidence type="ECO:0000256" key="3">
    <source>
        <dbReference type="ARBA" id="ARBA00008793"/>
    </source>
</evidence>
<proteinExistence type="inferred from homology"/>
<dbReference type="PROSITE" id="PS50250">
    <property type="entry name" value="PCI"/>
    <property type="match status" value="1"/>
</dbReference>
<dbReference type="InParanoid" id="B0DZA4"/>
<dbReference type="Pfam" id="PF10602">
    <property type="entry name" value="RPN7"/>
    <property type="match status" value="1"/>
</dbReference>
<dbReference type="FunCoup" id="B0DZA4">
    <property type="interactions" value="496"/>
</dbReference>
<dbReference type="SMART" id="SM00088">
    <property type="entry name" value="PINT"/>
    <property type="match status" value="1"/>
</dbReference>
<reference evidence="9 10" key="1">
    <citation type="journal article" date="2008" name="Nature">
        <title>The genome of Laccaria bicolor provides insights into mycorrhizal symbiosis.</title>
        <authorList>
            <person name="Martin F."/>
            <person name="Aerts A."/>
            <person name="Ahren D."/>
            <person name="Brun A."/>
            <person name="Danchin E.G.J."/>
            <person name="Duchaussoy F."/>
            <person name="Gibon J."/>
            <person name="Kohler A."/>
            <person name="Lindquist E."/>
            <person name="Pereda V."/>
            <person name="Salamov A."/>
            <person name="Shapiro H.J."/>
            <person name="Wuyts J."/>
            <person name="Blaudez D."/>
            <person name="Buee M."/>
            <person name="Brokstein P."/>
            <person name="Canbaeck B."/>
            <person name="Cohen D."/>
            <person name="Courty P.E."/>
            <person name="Coutinho P.M."/>
            <person name="Delaruelle C."/>
            <person name="Detter J.C."/>
            <person name="Deveau A."/>
            <person name="DiFazio S."/>
            <person name="Duplessis S."/>
            <person name="Fraissinet-Tachet L."/>
            <person name="Lucic E."/>
            <person name="Frey-Klett P."/>
            <person name="Fourrey C."/>
            <person name="Feussner I."/>
            <person name="Gay G."/>
            <person name="Grimwood J."/>
            <person name="Hoegger P.J."/>
            <person name="Jain P."/>
            <person name="Kilaru S."/>
            <person name="Labbe J."/>
            <person name="Lin Y.C."/>
            <person name="Legue V."/>
            <person name="Le Tacon F."/>
            <person name="Marmeisse R."/>
            <person name="Melayah D."/>
            <person name="Montanini B."/>
            <person name="Muratet M."/>
            <person name="Nehls U."/>
            <person name="Niculita-Hirzel H."/>
            <person name="Oudot-Le Secq M.P."/>
            <person name="Peter M."/>
            <person name="Quesneville H."/>
            <person name="Rajashekar B."/>
            <person name="Reich M."/>
            <person name="Rouhier N."/>
            <person name="Schmutz J."/>
            <person name="Yin T."/>
            <person name="Chalot M."/>
            <person name="Henrissat B."/>
            <person name="Kuees U."/>
            <person name="Lucas S."/>
            <person name="Van de Peer Y."/>
            <person name="Podila G.K."/>
            <person name="Polle A."/>
            <person name="Pukkila P.J."/>
            <person name="Richardson P.M."/>
            <person name="Rouze P."/>
            <person name="Sanders I.R."/>
            <person name="Stajich J.E."/>
            <person name="Tunlid A."/>
            <person name="Tuskan G."/>
            <person name="Grigoriev I.V."/>
        </authorList>
    </citation>
    <scope>NUCLEOTIDE SEQUENCE [LARGE SCALE GENOMIC DNA]</scope>
    <source>
        <strain evidence="10">S238N-H82 / ATCC MYA-4686</strain>
    </source>
</reference>
<evidence type="ECO:0000256" key="7">
    <source>
        <dbReference type="SAM" id="MobiDB-lite"/>
    </source>
</evidence>
<dbReference type="Gene3D" id="1.25.40.570">
    <property type="match status" value="1"/>
</dbReference>
<dbReference type="HOGENOM" id="CLU_022348_1_0_1"/>
<dbReference type="PANTHER" id="PTHR14145">
    <property type="entry name" value="26S PROTESOME SUBUNIT 6"/>
    <property type="match status" value="1"/>
</dbReference>
<dbReference type="GO" id="GO:0005737">
    <property type="term" value="C:cytoplasm"/>
    <property type="evidence" value="ECO:0007669"/>
    <property type="project" value="UniProtKB-SubCell"/>
</dbReference>
<dbReference type="KEGG" id="lbc:LACBIDRAFT_192125"/>
<feature type="domain" description="PCI" evidence="8">
    <location>
        <begin position="219"/>
        <end position="415"/>
    </location>
</feature>
<sequence>MDIDIIEESQQGGSGQSPRRPIIVPVDDAHPFDLEGYIANYTDRTAIDRLIHIASICPSIAMEAFQLCVQHIHQSRDPTLYQALLTAYEQTSNALDMPLPNPLDLAQLDTKWMDEIIAKNQAERTKLEVELKTYSNNMIKESIRMAHRDLGDFYRSTGDYATSLKHYTKSREFCTTSQHVLDMCLSILELMIEQRNYSHLTTYVFKADAALDSAASAAASSSNNGGDLAMATTAAASALSYLGQANYEKAAQCFLKLGPAKDLGDWLIAPGDIAIFGTLCALASFSRSAIKSRVLENSIFGAYIEQEPYIRELIAAYMNSNFKTVLELLSRYSTRHYVDIHLCPHVHDLTNLIRNWAVVLYFQPFATIKLERMSAAFGWTVEEVEQQVVALIQSGAIQARVDSQNKILQAKKTDYRAELFARTIKAGKSMQTTNRKLLLRMRLQQAELLIKPPKGSAHHSALTDFLQSGGD</sequence>
<dbReference type="SUPFAM" id="SSF46785">
    <property type="entry name" value="Winged helix' DNA-binding domain"/>
    <property type="match status" value="1"/>
</dbReference>
<comment type="similarity">
    <text evidence="3">Belongs to the CSN1 family.</text>
</comment>
<keyword evidence="4" id="KW-0963">Cytoplasm</keyword>